<feature type="chain" id="PRO_5045692189" description="Lipoprotein" evidence="2">
    <location>
        <begin position="23"/>
        <end position="428"/>
    </location>
</feature>
<accession>A0ABV9PFG4</accession>
<feature type="region of interest" description="Disordered" evidence="1">
    <location>
        <begin position="238"/>
        <end position="428"/>
    </location>
</feature>
<sequence>MKAKLLILALFTIGLSSCSVQSQTTVYAKNSDISDNLDLRAVASMFGESSNLQDFERRLNDPKYQISNLDLNGDNQVDYLRVIESVEDRTHVVIIQAVLDRDVYQDVATLDVERDNYNKVSVQIVGNTYLYGTNYIYEPVYNVVPVIYSSFWVTNYRPYCSTYYWNYYPTYYVAWNPYPIYRYRNNINVCINVHNSYNYVNYRRSYRAPVMYESRRTYGYERIRPNYGFEQRHANVSNRYDLDQRRTATRDYNRSQNTYSTNRTSTNRVSPSDNRNYNTSRSTTDRTYSNTNRSSTGNKENYGSVNTPSRTENNQRTPSTNYDRNSSTVSTPRASSENRSYSNRMSTPRPETSQRSESSRNYSENRMSTPRQEAPQRAETSRGYSNNRSNAGGQSSQHSESARVSQESRSSQPQRESGSGSRGGGRRG</sequence>
<feature type="compositionally biased region" description="Polar residues" evidence="1">
    <location>
        <begin position="382"/>
        <end position="399"/>
    </location>
</feature>
<evidence type="ECO:0000256" key="1">
    <source>
        <dbReference type="SAM" id="MobiDB-lite"/>
    </source>
</evidence>
<dbReference type="Proteomes" id="UP001595935">
    <property type="component" value="Unassembled WGS sequence"/>
</dbReference>
<feature type="compositionally biased region" description="Basic and acidic residues" evidence="1">
    <location>
        <begin position="240"/>
        <end position="253"/>
    </location>
</feature>
<dbReference type="PROSITE" id="PS51257">
    <property type="entry name" value="PROKAR_LIPOPROTEIN"/>
    <property type="match status" value="1"/>
</dbReference>
<evidence type="ECO:0000313" key="4">
    <source>
        <dbReference type="Proteomes" id="UP001595935"/>
    </source>
</evidence>
<feature type="compositionally biased region" description="Low complexity" evidence="1">
    <location>
        <begin position="254"/>
        <end position="270"/>
    </location>
</feature>
<feature type="signal peptide" evidence="2">
    <location>
        <begin position="1"/>
        <end position="22"/>
    </location>
</feature>
<evidence type="ECO:0000256" key="2">
    <source>
        <dbReference type="SAM" id="SignalP"/>
    </source>
</evidence>
<protein>
    <recommendedName>
        <fullName evidence="5">Lipoprotein</fullName>
    </recommendedName>
</protein>
<gene>
    <name evidence="3" type="ORF">ACFO5S_11650</name>
</gene>
<evidence type="ECO:0000313" key="3">
    <source>
        <dbReference type="EMBL" id="MFC4748106.1"/>
    </source>
</evidence>
<proteinExistence type="predicted"/>
<reference evidence="4" key="1">
    <citation type="journal article" date="2019" name="Int. J. Syst. Evol. Microbiol.">
        <title>The Global Catalogue of Microorganisms (GCM) 10K type strain sequencing project: providing services to taxonomists for standard genome sequencing and annotation.</title>
        <authorList>
            <consortium name="The Broad Institute Genomics Platform"/>
            <consortium name="The Broad Institute Genome Sequencing Center for Infectious Disease"/>
            <person name="Wu L."/>
            <person name="Ma J."/>
        </authorList>
    </citation>
    <scope>NUCLEOTIDE SEQUENCE [LARGE SCALE GENOMIC DNA]</scope>
    <source>
        <strain evidence="4">WYCCWR 13023</strain>
    </source>
</reference>
<dbReference type="EMBL" id="JBHSGV010000004">
    <property type="protein sequence ID" value="MFC4748106.1"/>
    <property type="molecule type" value="Genomic_DNA"/>
</dbReference>
<keyword evidence="2" id="KW-0732">Signal</keyword>
<organism evidence="3 4">
    <name type="scientific">Flavobacterium branchiicola</name>
    <dbReference type="NCBI Taxonomy" id="1114875"/>
    <lineage>
        <taxon>Bacteria</taxon>
        <taxon>Pseudomonadati</taxon>
        <taxon>Bacteroidota</taxon>
        <taxon>Flavobacteriia</taxon>
        <taxon>Flavobacteriales</taxon>
        <taxon>Flavobacteriaceae</taxon>
        <taxon>Flavobacterium</taxon>
    </lineage>
</organism>
<evidence type="ECO:0008006" key="5">
    <source>
        <dbReference type="Google" id="ProtNLM"/>
    </source>
</evidence>
<feature type="compositionally biased region" description="Polar residues" evidence="1">
    <location>
        <begin position="271"/>
        <end position="351"/>
    </location>
</feature>
<name>A0ABV9PFG4_9FLAO</name>
<feature type="compositionally biased region" description="Low complexity" evidence="1">
    <location>
        <begin position="403"/>
        <end position="419"/>
    </location>
</feature>
<comment type="caution">
    <text evidence="3">The sequence shown here is derived from an EMBL/GenBank/DDBJ whole genome shotgun (WGS) entry which is preliminary data.</text>
</comment>
<dbReference type="RefSeq" id="WP_213258098.1">
    <property type="nucleotide sequence ID" value="NZ_JAGYWA010000004.1"/>
</dbReference>
<feature type="compositionally biased region" description="Low complexity" evidence="1">
    <location>
        <begin position="359"/>
        <end position="368"/>
    </location>
</feature>
<keyword evidence="4" id="KW-1185">Reference proteome</keyword>